<dbReference type="EMBL" id="JAPTMY010000015">
    <property type="protein sequence ID" value="MCZ0857989.1"/>
    <property type="molecule type" value="Genomic_DNA"/>
</dbReference>
<reference evidence="1" key="1">
    <citation type="submission" date="2022-10" db="EMBL/GenBank/DDBJ databases">
        <title>Genome sequence of Actinomyces israelii ATCC 10048.</title>
        <authorList>
            <person name="Watt R.M."/>
            <person name="Tong W.M."/>
        </authorList>
    </citation>
    <scope>NUCLEOTIDE SEQUENCE</scope>
    <source>
        <strain evidence="1">ATCC 10048</strain>
    </source>
</reference>
<organism evidence="1 2">
    <name type="scientific">Actinomyces israelii</name>
    <dbReference type="NCBI Taxonomy" id="1659"/>
    <lineage>
        <taxon>Bacteria</taxon>
        <taxon>Bacillati</taxon>
        <taxon>Actinomycetota</taxon>
        <taxon>Actinomycetes</taxon>
        <taxon>Actinomycetales</taxon>
        <taxon>Actinomycetaceae</taxon>
        <taxon>Actinomyces</taxon>
    </lineage>
</organism>
<sequence length="436" mass="46121">MPERMLAEVVAGHFIGARVVEADGAQVVELGEGLPVIECSIDECQDAPPYGVFIFLTIRGGALGESGALVTASGYGSSTQSALVLAGCNWACAFGPVLLTGIGRPDLISTQDPDVEQLETALDGRRYRVAVGHLDRWTGSAEEAAVYRQRLGGPRALTTRVLDSGTVPALRSGQVVALGCFLEAGPTPLAEVKLGAADWPPARAVLDTIPPESGGTRMLREWALLTPIELAPTLTRGGLQRTLDLLRACADNPTSEAGWCGARHHGMRLGETDPGAASLGLPEDMAWFLSTVAAGGAGPGYGLEPRPLAEEWWYLADAGCGAQWVLNLADGTVWLDSRACDDGFQLAAPGFLAWYEAWLDNAICGAGPFARWEYRVDAAYKMLADAAQREGVDKLPETVTRVKIHSPQGEPIGPCHACEETYARLGVPSTVFTTAP</sequence>
<proteinExistence type="predicted"/>
<dbReference type="Proteomes" id="UP001072034">
    <property type="component" value="Unassembled WGS sequence"/>
</dbReference>
<accession>A0ABT4I9F1</accession>
<gene>
    <name evidence="1" type="ORF">OHJ16_08020</name>
</gene>
<evidence type="ECO:0000313" key="1">
    <source>
        <dbReference type="EMBL" id="MCZ0857989.1"/>
    </source>
</evidence>
<dbReference type="RefSeq" id="WP_268917481.1">
    <property type="nucleotide sequence ID" value="NZ_JAPTMY010000015.1"/>
</dbReference>
<protein>
    <submittedName>
        <fullName evidence="1">SMI1/KNR4 family protein</fullName>
    </submittedName>
</protein>
<name>A0ABT4I9F1_9ACTO</name>
<evidence type="ECO:0000313" key="2">
    <source>
        <dbReference type="Proteomes" id="UP001072034"/>
    </source>
</evidence>
<keyword evidence="2" id="KW-1185">Reference proteome</keyword>
<comment type="caution">
    <text evidence="1">The sequence shown here is derived from an EMBL/GenBank/DDBJ whole genome shotgun (WGS) entry which is preliminary data.</text>
</comment>